<sequence>MYTHYARGDDRPVIHDQLTRGRTPISLGADDTVHLYVEDPEGEIFIADQATVVDRPESRVEYEMNGGWPLAGTYKAEWVIEYVDGGTRTVPSGSPKEIPVREILDRQADVREYDDPDLTLENLWVNRLGANTASAVAVESPLDLERNDVTGIGHGEAESFSTAAQSVGAIGDVEGAINTNQTEIATNKSDIDGAETAISQNQSDVESLQDRTSGLSSDGTEADLESVRTMSLDLGDRGPITGVIGDTGEWIPMMTIARTGSHSTTSTNFTNVLAGSGRIRMDFTQLNSISGIESIGASYTASYNVPTTETIEVELFSFSGVAISSPVAISVSDANWSEKTPDIGVIDPESGSINFEYRIRSVGGEEVAFRAPTLTIYGRIA</sequence>
<name>A0ABD5SM99_9EURY</name>
<keyword evidence="3" id="KW-1185">Reference proteome</keyword>
<dbReference type="Proteomes" id="UP001596383">
    <property type="component" value="Unassembled WGS sequence"/>
</dbReference>
<dbReference type="EMBL" id="JBHSWV010000210">
    <property type="protein sequence ID" value="MFC6766024.1"/>
    <property type="molecule type" value="Genomic_DNA"/>
</dbReference>
<evidence type="ECO:0000313" key="2">
    <source>
        <dbReference type="EMBL" id="MFC6766024.1"/>
    </source>
</evidence>
<evidence type="ECO:0000313" key="3">
    <source>
        <dbReference type="Proteomes" id="UP001596383"/>
    </source>
</evidence>
<feature type="region of interest" description="Disordered" evidence="1">
    <location>
        <begin position="199"/>
        <end position="222"/>
    </location>
</feature>
<dbReference type="AlphaFoldDB" id="A0ABD5SM99"/>
<proteinExistence type="predicted"/>
<feature type="compositionally biased region" description="Polar residues" evidence="1">
    <location>
        <begin position="199"/>
        <end position="219"/>
    </location>
</feature>
<protein>
    <submittedName>
        <fullName evidence="2">Uncharacterized protein</fullName>
    </submittedName>
</protein>
<gene>
    <name evidence="2" type="ORF">ACFQE6_13805</name>
</gene>
<organism evidence="2 3">
    <name type="scientific">Natrinema soli</name>
    <dbReference type="NCBI Taxonomy" id="1930624"/>
    <lineage>
        <taxon>Archaea</taxon>
        <taxon>Methanobacteriati</taxon>
        <taxon>Methanobacteriota</taxon>
        <taxon>Stenosarchaea group</taxon>
        <taxon>Halobacteria</taxon>
        <taxon>Halobacteriales</taxon>
        <taxon>Natrialbaceae</taxon>
        <taxon>Natrinema</taxon>
    </lineage>
</organism>
<reference evidence="2 3" key="1">
    <citation type="journal article" date="2019" name="Int. J. Syst. Evol. Microbiol.">
        <title>The Global Catalogue of Microorganisms (GCM) 10K type strain sequencing project: providing services to taxonomists for standard genome sequencing and annotation.</title>
        <authorList>
            <consortium name="The Broad Institute Genomics Platform"/>
            <consortium name="The Broad Institute Genome Sequencing Center for Infectious Disease"/>
            <person name="Wu L."/>
            <person name="Ma J."/>
        </authorList>
    </citation>
    <scope>NUCLEOTIDE SEQUENCE [LARGE SCALE GENOMIC DNA]</scope>
    <source>
        <strain evidence="2 3">LMG 29247</strain>
    </source>
</reference>
<comment type="caution">
    <text evidence="2">The sequence shown here is derived from an EMBL/GenBank/DDBJ whole genome shotgun (WGS) entry which is preliminary data.</text>
</comment>
<evidence type="ECO:0000256" key="1">
    <source>
        <dbReference type="SAM" id="MobiDB-lite"/>
    </source>
</evidence>
<dbReference type="Gene3D" id="1.20.5.340">
    <property type="match status" value="1"/>
</dbReference>
<dbReference type="RefSeq" id="WP_273739014.1">
    <property type="nucleotide sequence ID" value="NZ_JAQIVI010000210.1"/>
</dbReference>
<accession>A0ABD5SM99</accession>